<organism evidence="1 2">
    <name type="scientific">Stachybotrys chartarum (strain CBS 109288 / IBT 7711)</name>
    <name type="common">Toxic black mold</name>
    <name type="synonym">Stilbospora chartarum</name>
    <dbReference type="NCBI Taxonomy" id="1280523"/>
    <lineage>
        <taxon>Eukaryota</taxon>
        <taxon>Fungi</taxon>
        <taxon>Dikarya</taxon>
        <taxon>Ascomycota</taxon>
        <taxon>Pezizomycotina</taxon>
        <taxon>Sordariomycetes</taxon>
        <taxon>Hypocreomycetidae</taxon>
        <taxon>Hypocreales</taxon>
        <taxon>Stachybotryaceae</taxon>
        <taxon>Stachybotrys</taxon>
    </lineage>
</organism>
<keyword evidence="2" id="KW-1185">Reference proteome</keyword>
<protein>
    <submittedName>
        <fullName evidence="1">Uncharacterized protein</fullName>
    </submittedName>
</protein>
<proteinExistence type="predicted"/>
<name>A0A084B602_STACB</name>
<sequence>MEHGEWDDVPNDEVDGGLRAYAHMRLRSLAYGDYTSDLVAFYLKGLWNRACELFEPEVSNIMPRKLIKQLLPENTAAVYGVLSMRSPGISVIESEHRPFIVIDCGGMTLDGIVGKLDRRIGDRVVFEPISCKTRFAGGVSLEIRFEALVREEIGRLIQRRPDLAIDVALEQLPLVGGRGTITLAGDIITPHHDRWVKVFDETINHIFVLVCQLYDAGQQRCHHGPRRIFLTGGVSCNQLVLGQVQEKLDRHYGPFGIKLEPLKPNSEDEYDQENLQTYWHAVVRGAAAHDIPMFLEPQARP</sequence>
<reference evidence="1 2" key="1">
    <citation type="journal article" date="2014" name="BMC Genomics">
        <title>Comparative genome sequencing reveals chemotype-specific gene clusters in the toxigenic black mold Stachybotrys.</title>
        <authorList>
            <person name="Semeiks J."/>
            <person name="Borek D."/>
            <person name="Otwinowski Z."/>
            <person name="Grishin N.V."/>
        </authorList>
    </citation>
    <scope>NUCLEOTIDE SEQUENCE [LARGE SCALE GENOMIC DNA]</scope>
    <source>
        <strain evidence="2">CBS 109288 / IBT 7711</strain>
    </source>
</reference>
<dbReference type="AlphaFoldDB" id="A0A084B602"/>
<gene>
    <name evidence="1" type="ORF">S7711_10868</name>
</gene>
<dbReference type="SUPFAM" id="SSF53067">
    <property type="entry name" value="Actin-like ATPase domain"/>
    <property type="match status" value="1"/>
</dbReference>
<accession>A0A084B602</accession>
<dbReference type="Proteomes" id="UP000028045">
    <property type="component" value="Unassembled WGS sequence"/>
</dbReference>
<dbReference type="HOGENOM" id="CLU_924935_0_0_1"/>
<dbReference type="InterPro" id="IPR043129">
    <property type="entry name" value="ATPase_NBD"/>
</dbReference>
<evidence type="ECO:0000313" key="1">
    <source>
        <dbReference type="EMBL" id="KEY72981.1"/>
    </source>
</evidence>
<dbReference type="EMBL" id="KL647944">
    <property type="protein sequence ID" value="KEY72981.1"/>
    <property type="molecule type" value="Genomic_DNA"/>
</dbReference>
<evidence type="ECO:0000313" key="2">
    <source>
        <dbReference type="Proteomes" id="UP000028045"/>
    </source>
</evidence>